<organism evidence="2 3">
    <name type="scientific">Mycobacterium kansasii</name>
    <dbReference type="NCBI Taxonomy" id="1768"/>
    <lineage>
        <taxon>Bacteria</taxon>
        <taxon>Bacillati</taxon>
        <taxon>Actinomycetota</taxon>
        <taxon>Actinomycetes</taxon>
        <taxon>Mycobacteriales</taxon>
        <taxon>Mycobacteriaceae</taxon>
        <taxon>Mycobacterium</taxon>
    </lineage>
</organism>
<comment type="caution">
    <text evidence="2">The sequence shown here is derived from an EMBL/GenBank/DDBJ whole genome shotgun (WGS) entry which is preliminary data.</text>
</comment>
<evidence type="ECO:0000256" key="1">
    <source>
        <dbReference type="SAM" id="MobiDB-lite"/>
    </source>
</evidence>
<evidence type="ECO:0000313" key="2">
    <source>
        <dbReference type="EMBL" id="OOK71240.1"/>
    </source>
</evidence>
<proteinExistence type="predicted"/>
<dbReference type="Proteomes" id="UP000188532">
    <property type="component" value="Unassembled WGS sequence"/>
</dbReference>
<name>A0A1V3WWD1_MYCKA</name>
<protein>
    <submittedName>
        <fullName evidence="2">Uncharacterized protein</fullName>
    </submittedName>
</protein>
<feature type="region of interest" description="Disordered" evidence="1">
    <location>
        <begin position="1"/>
        <end position="26"/>
    </location>
</feature>
<dbReference type="EMBL" id="MVBN01000006">
    <property type="protein sequence ID" value="OOK71240.1"/>
    <property type="molecule type" value="Genomic_DNA"/>
</dbReference>
<evidence type="ECO:0000313" key="3">
    <source>
        <dbReference type="Proteomes" id="UP000188532"/>
    </source>
</evidence>
<reference evidence="2 3" key="1">
    <citation type="submission" date="2017-02" db="EMBL/GenBank/DDBJ databases">
        <title>Complete genome sequences of Mycobacterium kansasii strains isolated from rhesus macaques.</title>
        <authorList>
            <person name="Panda A."/>
            <person name="Nagaraj S."/>
            <person name="Zhao X."/>
            <person name="Tettelin H."/>
            <person name="Detolla L.J."/>
        </authorList>
    </citation>
    <scope>NUCLEOTIDE SEQUENCE [LARGE SCALE GENOMIC DNA]</scope>
    <source>
        <strain evidence="2 3">11-3469</strain>
    </source>
</reference>
<sequence>MGAVVDRETPKKAPVQQAVVGRRAQRAQRGPIREMVWTLD</sequence>
<feature type="compositionally biased region" description="Basic and acidic residues" evidence="1">
    <location>
        <begin position="1"/>
        <end position="11"/>
    </location>
</feature>
<gene>
    <name evidence="2" type="ORF">BZL29_5654</name>
</gene>
<accession>A0A1V3WWD1</accession>
<feature type="compositionally biased region" description="Low complexity" evidence="1">
    <location>
        <begin position="13"/>
        <end position="26"/>
    </location>
</feature>
<dbReference type="AlphaFoldDB" id="A0A1V3WWD1"/>